<reference evidence="3" key="1">
    <citation type="submission" date="2017-10" db="EMBL/GenBank/DDBJ databases">
        <title>Rapid genome shrinkage in a self-fertile nematode reveals novel sperm competition proteins.</title>
        <authorList>
            <person name="Yin D."/>
            <person name="Schwarz E.M."/>
            <person name="Thomas C.G."/>
            <person name="Felde R.L."/>
            <person name="Korf I.F."/>
            <person name="Cutter A.D."/>
            <person name="Schartner C.M."/>
            <person name="Ralston E.J."/>
            <person name="Meyer B.J."/>
            <person name="Haag E.S."/>
        </authorList>
    </citation>
    <scope>NUCLEOTIDE SEQUENCE [LARGE SCALE GENOMIC DNA]</scope>
    <source>
        <strain evidence="3">JU1422</strain>
    </source>
</reference>
<dbReference type="PANTHER" id="PTHR22941">
    <property type="entry name" value="SERPENTINE RECEPTOR"/>
    <property type="match status" value="1"/>
</dbReference>
<dbReference type="Pfam" id="PF10318">
    <property type="entry name" value="7TM_GPCR_Srh"/>
    <property type="match status" value="1"/>
</dbReference>
<dbReference type="Proteomes" id="UP000230233">
    <property type="component" value="Chromosome V"/>
</dbReference>
<feature type="transmembrane region" description="Helical" evidence="1">
    <location>
        <begin position="52"/>
        <end position="75"/>
    </location>
</feature>
<dbReference type="OrthoDB" id="10494165at2759"/>
<keyword evidence="3" id="KW-1185">Reference proteome</keyword>
<keyword evidence="1" id="KW-0812">Transmembrane</keyword>
<evidence type="ECO:0000256" key="1">
    <source>
        <dbReference type="SAM" id="Phobius"/>
    </source>
</evidence>
<evidence type="ECO:0000313" key="2">
    <source>
        <dbReference type="EMBL" id="PIC29873.1"/>
    </source>
</evidence>
<evidence type="ECO:0000313" key="3">
    <source>
        <dbReference type="Proteomes" id="UP000230233"/>
    </source>
</evidence>
<sequence length="149" mass="17201">MRKFFLFFWVPALAIQTGLNALFHLACTVYYLFVAPPSRSISSETRQAQRRFFIGIMIHTLIPLLVLGIPPLVLIVSVLTDNYRQEYTNLCMTLLGFNGLIESLAILLVHRPYRFAVKEIFCFRKLKDPKVYAIPVYESSSSRRVNLQI</sequence>
<keyword evidence="1" id="KW-1133">Transmembrane helix</keyword>
<dbReference type="SUPFAM" id="SSF81321">
    <property type="entry name" value="Family A G protein-coupled receptor-like"/>
    <property type="match status" value="1"/>
</dbReference>
<dbReference type="PANTHER" id="PTHR22941:SF51">
    <property type="entry name" value="SERPENTINE RECEPTOR, CLASS H-RELATED"/>
    <property type="match status" value="1"/>
</dbReference>
<accession>A0A2G5TRK7</accession>
<dbReference type="InterPro" id="IPR019422">
    <property type="entry name" value="7TM_GPCR_serpentine_rcpt_Srh"/>
</dbReference>
<feature type="transmembrane region" description="Helical" evidence="1">
    <location>
        <begin position="6"/>
        <end position="32"/>
    </location>
</feature>
<gene>
    <name evidence="2" type="primary">Cnig_chr_V.g21306</name>
    <name evidence="2" type="ORF">B9Z55_021306</name>
</gene>
<dbReference type="AlphaFoldDB" id="A0A2G5TRK7"/>
<proteinExistence type="predicted"/>
<dbReference type="EMBL" id="PDUG01000005">
    <property type="protein sequence ID" value="PIC29873.1"/>
    <property type="molecule type" value="Genomic_DNA"/>
</dbReference>
<feature type="transmembrane region" description="Helical" evidence="1">
    <location>
        <begin position="87"/>
        <end position="109"/>
    </location>
</feature>
<name>A0A2G5TRK7_9PELO</name>
<keyword evidence="1" id="KW-0472">Membrane</keyword>
<organism evidence="2 3">
    <name type="scientific">Caenorhabditis nigoni</name>
    <dbReference type="NCBI Taxonomy" id="1611254"/>
    <lineage>
        <taxon>Eukaryota</taxon>
        <taxon>Metazoa</taxon>
        <taxon>Ecdysozoa</taxon>
        <taxon>Nematoda</taxon>
        <taxon>Chromadorea</taxon>
        <taxon>Rhabditida</taxon>
        <taxon>Rhabditina</taxon>
        <taxon>Rhabditomorpha</taxon>
        <taxon>Rhabditoidea</taxon>
        <taxon>Rhabditidae</taxon>
        <taxon>Peloderinae</taxon>
        <taxon>Caenorhabditis</taxon>
    </lineage>
</organism>
<evidence type="ECO:0008006" key="4">
    <source>
        <dbReference type="Google" id="ProtNLM"/>
    </source>
</evidence>
<dbReference type="InterPro" id="IPR053220">
    <property type="entry name" value="Nematode_rcpt-like_serp_H"/>
</dbReference>
<comment type="caution">
    <text evidence="2">The sequence shown here is derived from an EMBL/GenBank/DDBJ whole genome shotgun (WGS) entry which is preliminary data.</text>
</comment>
<protein>
    <recommendedName>
        <fullName evidence="4">G-protein coupled receptors family 1 profile domain-containing protein</fullName>
    </recommendedName>
</protein>